<gene>
    <name evidence="5" type="ORF">H310_10416</name>
</gene>
<evidence type="ECO:0000256" key="4">
    <source>
        <dbReference type="ARBA" id="ARBA00046271"/>
    </source>
</evidence>
<dbReference type="GO" id="GO:0016559">
    <property type="term" value="P:peroxisome fission"/>
    <property type="evidence" value="ECO:0007669"/>
    <property type="project" value="InterPro"/>
</dbReference>
<evidence type="ECO:0000256" key="1">
    <source>
        <dbReference type="ARBA" id="ARBA00022593"/>
    </source>
</evidence>
<dbReference type="GeneID" id="20087466"/>
<organism evidence="5">
    <name type="scientific">Aphanomyces invadans</name>
    <dbReference type="NCBI Taxonomy" id="157072"/>
    <lineage>
        <taxon>Eukaryota</taxon>
        <taxon>Sar</taxon>
        <taxon>Stramenopiles</taxon>
        <taxon>Oomycota</taxon>
        <taxon>Saprolegniomycetes</taxon>
        <taxon>Saprolegniales</taxon>
        <taxon>Verrucalvaceae</taxon>
        <taxon>Aphanomyces</taxon>
    </lineage>
</organism>
<dbReference type="GO" id="GO:0005778">
    <property type="term" value="C:peroxisomal membrane"/>
    <property type="evidence" value="ECO:0007669"/>
    <property type="project" value="UniProtKB-SubCell"/>
</dbReference>
<sequence length="227" mass="25999">MEVIHTEHAVADVVRLMSTTEGRTKVYRLLQYASKALQLTLHRGFHVNPDSSESIRMFKVLESLMGTCRKAMRLFRFIDMWMLFPTVKDKSSVTRFLRKARILTFVCMYLFENISLFFPSTHVTVDEGQGKRRTVLTVRWSRWCHVCWFASLVLGITLDMRLGRQISTFAKLKNVMDLPIALILALRVRVDDALLCGLSLSSALLGVQLQWTGRPSLITIKSLDSAE</sequence>
<evidence type="ECO:0000256" key="3">
    <source>
        <dbReference type="ARBA" id="ARBA00023140"/>
    </source>
</evidence>
<dbReference type="RefSeq" id="XP_008875022.1">
    <property type="nucleotide sequence ID" value="XM_008876800.1"/>
</dbReference>
<dbReference type="EMBL" id="KI913977">
    <property type="protein sequence ID" value="ETV96230.1"/>
    <property type="molecule type" value="Genomic_DNA"/>
</dbReference>
<comment type="subcellular location">
    <subcellularLocation>
        <location evidence="4">Peroxisome membrane</location>
    </subcellularLocation>
</comment>
<protein>
    <submittedName>
        <fullName evidence="5">Uncharacterized protein</fullName>
    </submittedName>
</protein>
<dbReference type="VEuPathDB" id="FungiDB:H310_10416"/>
<dbReference type="Pfam" id="PF05648">
    <property type="entry name" value="PEX11"/>
    <property type="match status" value="1"/>
</dbReference>
<keyword evidence="1" id="KW-0962">Peroxisome biogenesis</keyword>
<keyword evidence="2" id="KW-0472">Membrane</keyword>
<reference evidence="5" key="1">
    <citation type="submission" date="2013-12" db="EMBL/GenBank/DDBJ databases">
        <title>The Genome Sequence of Aphanomyces invadans NJM9701.</title>
        <authorList>
            <consortium name="The Broad Institute Genomics Platform"/>
            <person name="Russ C."/>
            <person name="Tyler B."/>
            <person name="van West P."/>
            <person name="Dieguez-Uribeondo J."/>
            <person name="Young S.K."/>
            <person name="Zeng Q."/>
            <person name="Gargeya S."/>
            <person name="Fitzgerald M."/>
            <person name="Abouelleil A."/>
            <person name="Alvarado L."/>
            <person name="Chapman S.B."/>
            <person name="Gainer-Dewar J."/>
            <person name="Goldberg J."/>
            <person name="Griggs A."/>
            <person name="Gujja S."/>
            <person name="Hansen M."/>
            <person name="Howarth C."/>
            <person name="Imamovic A."/>
            <person name="Ireland A."/>
            <person name="Larimer J."/>
            <person name="McCowan C."/>
            <person name="Murphy C."/>
            <person name="Pearson M."/>
            <person name="Poon T.W."/>
            <person name="Priest M."/>
            <person name="Roberts A."/>
            <person name="Saif S."/>
            <person name="Shea T."/>
            <person name="Sykes S."/>
            <person name="Wortman J."/>
            <person name="Nusbaum C."/>
            <person name="Birren B."/>
        </authorList>
    </citation>
    <scope>NUCLEOTIDE SEQUENCE [LARGE SCALE GENOMIC DNA]</scope>
    <source>
        <strain evidence="5">NJM9701</strain>
    </source>
</reference>
<dbReference type="OrthoDB" id="411017at2759"/>
<dbReference type="AlphaFoldDB" id="A0A024TQ08"/>
<evidence type="ECO:0000256" key="2">
    <source>
        <dbReference type="ARBA" id="ARBA00023136"/>
    </source>
</evidence>
<accession>A0A024TQ08</accession>
<keyword evidence="3" id="KW-0576">Peroxisome</keyword>
<dbReference type="PANTHER" id="PTHR12652:SF50">
    <property type="entry name" value="PEROXIN 11"/>
    <property type="match status" value="1"/>
</dbReference>
<dbReference type="PANTHER" id="PTHR12652">
    <property type="entry name" value="PEROXISOMAL BIOGENESIS FACTOR 11"/>
    <property type="match status" value="1"/>
</dbReference>
<evidence type="ECO:0000313" key="5">
    <source>
        <dbReference type="EMBL" id="ETV96230.1"/>
    </source>
</evidence>
<proteinExistence type="predicted"/>
<dbReference type="InterPro" id="IPR008733">
    <property type="entry name" value="PEX11"/>
</dbReference>
<name>A0A024TQ08_9STRA</name>